<evidence type="ECO:0000256" key="4">
    <source>
        <dbReference type="ARBA" id="ARBA00023163"/>
    </source>
</evidence>
<dbReference type="AlphaFoldDB" id="A0AAN7QMA4"/>
<name>A0AAN7QMA4_TRANT</name>
<dbReference type="SMART" id="SM00432">
    <property type="entry name" value="MADS"/>
    <property type="match status" value="1"/>
</dbReference>
<comment type="caution">
    <text evidence="9">The sequence shown here is derived from an EMBL/GenBank/DDBJ whole genome shotgun (WGS) entry which is preliminary data.</text>
</comment>
<dbReference type="PANTHER" id="PTHR48019">
    <property type="entry name" value="SERUM RESPONSE FACTOR HOMOLOG"/>
    <property type="match status" value="1"/>
</dbReference>
<dbReference type="Pfam" id="PF01486">
    <property type="entry name" value="K-box"/>
    <property type="match status" value="1"/>
</dbReference>
<evidence type="ECO:0000313" key="9">
    <source>
        <dbReference type="EMBL" id="KAK4769355.1"/>
    </source>
</evidence>
<dbReference type="SUPFAM" id="SSF55455">
    <property type="entry name" value="SRF-like"/>
    <property type="match status" value="1"/>
</dbReference>
<keyword evidence="10" id="KW-1185">Reference proteome</keyword>
<evidence type="ECO:0000256" key="3">
    <source>
        <dbReference type="ARBA" id="ARBA00023125"/>
    </source>
</evidence>
<dbReference type="InterPro" id="IPR002100">
    <property type="entry name" value="TF_MADSbox"/>
</dbReference>
<sequence length="216" mass="24428">MTRKEIQIKRIENPSARQVTFSKRRRGLIKKAHQLSILCDAEIALIIFSSTGKLFEFSSSSNEQIIQRRIDLLSEKSLNPFPGPQVKDAAGALLCKEVAERTREVRQMRGEDLQELSLDQLKQLEKSIKDGLARVSQAKMERITSEIMALEKKKTQLLEVNNYLRMLVKINAANEALKNRPKRIPENRLLLVGDDGACSNLGFDTSLKLGLPDQSK</sequence>
<dbReference type="EMBL" id="JAXQNO010000021">
    <property type="protein sequence ID" value="KAK4769355.1"/>
    <property type="molecule type" value="Genomic_DNA"/>
</dbReference>
<keyword evidence="3" id="KW-0238">DNA-binding</keyword>
<comment type="subcellular location">
    <subcellularLocation>
        <location evidence="1">Nucleus</location>
    </subcellularLocation>
</comment>
<dbReference type="Pfam" id="PF00319">
    <property type="entry name" value="SRF-TF"/>
    <property type="match status" value="1"/>
</dbReference>
<dbReference type="InterPro" id="IPR002487">
    <property type="entry name" value="TF_Kbox"/>
</dbReference>
<evidence type="ECO:0000256" key="1">
    <source>
        <dbReference type="ARBA" id="ARBA00004123"/>
    </source>
</evidence>
<dbReference type="GO" id="GO:0000977">
    <property type="term" value="F:RNA polymerase II transcription regulatory region sequence-specific DNA binding"/>
    <property type="evidence" value="ECO:0007669"/>
    <property type="project" value="InterPro"/>
</dbReference>
<feature type="coiled-coil region" evidence="6">
    <location>
        <begin position="121"/>
        <end position="180"/>
    </location>
</feature>
<dbReference type="GO" id="GO:0045944">
    <property type="term" value="P:positive regulation of transcription by RNA polymerase II"/>
    <property type="evidence" value="ECO:0007669"/>
    <property type="project" value="InterPro"/>
</dbReference>
<dbReference type="CDD" id="cd00265">
    <property type="entry name" value="MADS_MEF2_like"/>
    <property type="match status" value="1"/>
</dbReference>
<evidence type="ECO:0000256" key="5">
    <source>
        <dbReference type="ARBA" id="ARBA00023242"/>
    </source>
</evidence>
<keyword evidence="2" id="KW-0805">Transcription regulation</keyword>
<dbReference type="PRINTS" id="PR00404">
    <property type="entry name" value="MADSDOMAIN"/>
</dbReference>
<feature type="domain" description="K-box" evidence="8">
    <location>
        <begin position="84"/>
        <end position="176"/>
    </location>
</feature>
<evidence type="ECO:0000259" key="8">
    <source>
        <dbReference type="PROSITE" id="PS51297"/>
    </source>
</evidence>
<keyword evidence="5" id="KW-0539">Nucleus</keyword>
<dbReference type="Proteomes" id="UP001346149">
    <property type="component" value="Unassembled WGS sequence"/>
</dbReference>
<dbReference type="InterPro" id="IPR033896">
    <property type="entry name" value="MEF2-like_N"/>
</dbReference>
<dbReference type="PROSITE" id="PS51297">
    <property type="entry name" value="K_BOX"/>
    <property type="match status" value="1"/>
</dbReference>
<keyword evidence="6" id="KW-0175">Coiled coil</keyword>
<dbReference type="InterPro" id="IPR050142">
    <property type="entry name" value="MADS-box/MEF2_TF"/>
</dbReference>
<evidence type="ECO:0000313" key="10">
    <source>
        <dbReference type="Proteomes" id="UP001346149"/>
    </source>
</evidence>
<evidence type="ECO:0000256" key="2">
    <source>
        <dbReference type="ARBA" id="ARBA00023015"/>
    </source>
</evidence>
<dbReference type="GO" id="GO:0005634">
    <property type="term" value="C:nucleus"/>
    <property type="evidence" value="ECO:0007669"/>
    <property type="project" value="UniProtKB-SubCell"/>
</dbReference>
<reference evidence="9 10" key="1">
    <citation type="journal article" date="2023" name="Hortic Res">
        <title>Pangenome of water caltrop reveals structural variations and asymmetric subgenome divergence after allopolyploidization.</title>
        <authorList>
            <person name="Zhang X."/>
            <person name="Chen Y."/>
            <person name="Wang L."/>
            <person name="Yuan Y."/>
            <person name="Fang M."/>
            <person name="Shi L."/>
            <person name="Lu R."/>
            <person name="Comes H.P."/>
            <person name="Ma Y."/>
            <person name="Chen Y."/>
            <person name="Huang G."/>
            <person name="Zhou Y."/>
            <person name="Zheng Z."/>
            <person name="Qiu Y."/>
        </authorList>
    </citation>
    <scope>NUCLEOTIDE SEQUENCE [LARGE SCALE GENOMIC DNA]</scope>
    <source>
        <strain evidence="9">F231</strain>
    </source>
</reference>
<dbReference type="PROSITE" id="PS50066">
    <property type="entry name" value="MADS_BOX_2"/>
    <property type="match status" value="1"/>
</dbReference>
<organism evidence="9 10">
    <name type="scientific">Trapa natans</name>
    <name type="common">Water chestnut</name>
    <dbReference type="NCBI Taxonomy" id="22666"/>
    <lineage>
        <taxon>Eukaryota</taxon>
        <taxon>Viridiplantae</taxon>
        <taxon>Streptophyta</taxon>
        <taxon>Embryophyta</taxon>
        <taxon>Tracheophyta</taxon>
        <taxon>Spermatophyta</taxon>
        <taxon>Magnoliopsida</taxon>
        <taxon>eudicotyledons</taxon>
        <taxon>Gunneridae</taxon>
        <taxon>Pentapetalae</taxon>
        <taxon>rosids</taxon>
        <taxon>malvids</taxon>
        <taxon>Myrtales</taxon>
        <taxon>Lythraceae</taxon>
        <taxon>Trapa</taxon>
    </lineage>
</organism>
<proteinExistence type="predicted"/>
<dbReference type="GO" id="GO:0003700">
    <property type="term" value="F:DNA-binding transcription factor activity"/>
    <property type="evidence" value="ECO:0007669"/>
    <property type="project" value="InterPro"/>
</dbReference>
<dbReference type="Gene3D" id="3.40.1810.10">
    <property type="entry name" value="Transcription factor, MADS-box"/>
    <property type="match status" value="1"/>
</dbReference>
<dbReference type="GO" id="GO:0046983">
    <property type="term" value="F:protein dimerization activity"/>
    <property type="evidence" value="ECO:0007669"/>
    <property type="project" value="InterPro"/>
</dbReference>
<keyword evidence="4" id="KW-0804">Transcription</keyword>
<accession>A0AAN7QMA4</accession>
<feature type="domain" description="MADS-box" evidence="7">
    <location>
        <begin position="1"/>
        <end position="61"/>
    </location>
</feature>
<evidence type="ECO:0000256" key="6">
    <source>
        <dbReference type="SAM" id="Coils"/>
    </source>
</evidence>
<gene>
    <name evidence="9" type="ORF">SAY86_027505</name>
</gene>
<protein>
    <submittedName>
        <fullName evidence="9">Uncharacterized protein</fullName>
    </submittedName>
</protein>
<dbReference type="InterPro" id="IPR036879">
    <property type="entry name" value="TF_MADSbox_sf"/>
</dbReference>
<evidence type="ECO:0000259" key="7">
    <source>
        <dbReference type="PROSITE" id="PS50066"/>
    </source>
</evidence>